<proteinExistence type="predicted"/>
<keyword evidence="1" id="KW-0812">Transmembrane</keyword>
<reference evidence="2" key="1">
    <citation type="thesis" date="2020" institute="ProQuest LLC" country="789 East Eisenhower Parkway, Ann Arbor, MI, USA">
        <title>Comparative Genomics and Chromosome Evolution.</title>
        <authorList>
            <person name="Mudd A.B."/>
        </authorList>
    </citation>
    <scope>NUCLEOTIDE SEQUENCE</scope>
    <source>
        <strain evidence="2">1538</strain>
        <tissue evidence="2">Blood</tissue>
    </source>
</reference>
<keyword evidence="3" id="KW-1185">Reference proteome</keyword>
<protein>
    <submittedName>
        <fullName evidence="2">Uncharacterized protein</fullName>
    </submittedName>
</protein>
<dbReference type="AlphaFoldDB" id="A0AAV3AYE9"/>
<dbReference type="Proteomes" id="UP001181693">
    <property type="component" value="Unassembled WGS sequence"/>
</dbReference>
<sequence>MLNLTLNRCLAQKTYSTKFFLFSRQKRIEKFAQVVWSYLFLMDGLVFSTGVSVHLPLDSKSSADMDTLLALLSNITSICR</sequence>
<feature type="transmembrane region" description="Helical" evidence="1">
    <location>
        <begin position="34"/>
        <end position="55"/>
    </location>
</feature>
<evidence type="ECO:0000256" key="1">
    <source>
        <dbReference type="SAM" id="Phobius"/>
    </source>
</evidence>
<comment type="caution">
    <text evidence="2">The sequence shown here is derived from an EMBL/GenBank/DDBJ whole genome shotgun (WGS) entry which is preliminary data.</text>
</comment>
<organism evidence="2 3">
    <name type="scientific">Pyxicephalus adspersus</name>
    <name type="common">African bullfrog</name>
    <dbReference type="NCBI Taxonomy" id="30357"/>
    <lineage>
        <taxon>Eukaryota</taxon>
        <taxon>Metazoa</taxon>
        <taxon>Chordata</taxon>
        <taxon>Craniata</taxon>
        <taxon>Vertebrata</taxon>
        <taxon>Euteleostomi</taxon>
        <taxon>Amphibia</taxon>
        <taxon>Batrachia</taxon>
        <taxon>Anura</taxon>
        <taxon>Neobatrachia</taxon>
        <taxon>Ranoidea</taxon>
        <taxon>Pyxicephalidae</taxon>
        <taxon>Pyxicephalinae</taxon>
        <taxon>Pyxicephalus</taxon>
    </lineage>
</organism>
<gene>
    <name evidence="2" type="ORF">GDO54_000222</name>
</gene>
<keyword evidence="1" id="KW-1133">Transmembrane helix</keyword>
<name>A0AAV3AYE9_PYXAD</name>
<keyword evidence="1" id="KW-0472">Membrane</keyword>
<evidence type="ECO:0000313" key="2">
    <source>
        <dbReference type="EMBL" id="DBA32428.1"/>
    </source>
</evidence>
<accession>A0AAV3AYE9</accession>
<dbReference type="EMBL" id="DYDO01000001">
    <property type="protein sequence ID" value="DBA32428.1"/>
    <property type="molecule type" value="Genomic_DNA"/>
</dbReference>
<evidence type="ECO:0000313" key="3">
    <source>
        <dbReference type="Proteomes" id="UP001181693"/>
    </source>
</evidence>